<dbReference type="AlphaFoldDB" id="A0A0D2MU03"/>
<dbReference type="InterPro" id="IPR029058">
    <property type="entry name" value="AB_hydrolase_fold"/>
</dbReference>
<gene>
    <name evidence="6" type="ORF">MNEG_3979</name>
</gene>
<organism evidence="6 7">
    <name type="scientific">Monoraphidium neglectum</name>
    <dbReference type="NCBI Taxonomy" id="145388"/>
    <lineage>
        <taxon>Eukaryota</taxon>
        <taxon>Viridiplantae</taxon>
        <taxon>Chlorophyta</taxon>
        <taxon>core chlorophytes</taxon>
        <taxon>Chlorophyceae</taxon>
        <taxon>CS clade</taxon>
        <taxon>Sphaeropleales</taxon>
        <taxon>Selenastraceae</taxon>
        <taxon>Monoraphidium</taxon>
    </lineage>
</organism>
<feature type="chain" id="PRO_5002248080" evidence="4">
    <location>
        <begin position="23"/>
        <end position="404"/>
    </location>
</feature>
<dbReference type="InterPro" id="IPR050300">
    <property type="entry name" value="GDXG_lipolytic_enzyme"/>
</dbReference>
<proteinExistence type="inferred from homology"/>
<feature type="signal peptide" evidence="4">
    <location>
        <begin position="1"/>
        <end position="22"/>
    </location>
</feature>
<dbReference type="OrthoDB" id="538857at2759"/>
<evidence type="ECO:0000259" key="5">
    <source>
        <dbReference type="Pfam" id="PF07859"/>
    </source>
</evidence>
<dbReference type="SUPFAM" id="SSF53474">
    <property type="entry name" value="alpha/beta-Hydrolases"/>
    <property type="match status" value="1"/>
</dbReference>
<dbReference type="InterPro" id="IPR033140">
    <property type="entry name" value="Lipase_GDXG_put_SER_AS"/>
</dbReference>
<feature type="domain" description="Alpha/beta hydrolase fold-3" evidence="5">
    <location>
        <begin position="158"/>
        <end position="372"/>
    </location>
</feature>
<keyword evidence="2 6" id="KW-0378">Hydrolase</keyword>
<evidence type="ECO:0000256" key="4">
    <source>
        <dbReference type="SAM" id="SignalP"/>
    </source>
</evidence>
<evidence type="ECO:0000256" key="2">
    <source>
        <dbReference type="ARBA" id="ARBA00022801"/>
    </source>
</evidence>
<dbReference type="RefSeq" id="XP_013902996.1">
    <property type="nucleotide sequence ID" value="XM_014047542.1"/>
</dbReference>
<dbReference type="InterPro" id="IPR013094">
    <property type="entry name" value="AB_hydrolase_3"/>
</dbReference>
<feature type="active site" evidence="3">
    <location>
        <position position="231"/>
    </location>
</feature>
<dbReference type="KEGG" id="mng:MNEG_3979"/>
<keyword evidence="4" id="KW-0732">Signal</keyword>
<reference evidence="6 7" key="1">
    <citation type="journal article" date="2013" name="BMC Genomics">
        <title>Reconstruction of the lipid metabolism for the microalga Monoraphidium neglectum from its genome sequence reveals characteristics suitable for biofuel production.</title>
        <authorList>
            <person name="Bogen C."/>
            <person name="Al-Dilaimi A."/>
            <person name="Albersmeier A."/>
            <person name="Wichmann J."/>
            <person name="Grundmann M."/>
            <person name="Rupp O."/>
            <person name="Lauersen K.J."/>
            <person name="Blifernez-Klassen O."/>
            <person name="Kalinowski J."/>
            <person name="Goesmann A."/>
            <person name="Mussgnug J.H."/>
            <person name="Kruse O."/>
        </authorList>
    </citation>
    <scope>NUCLEOTIDE SEQUENCE [LARGE SCALE GENOMIC DNA]</scope>
    <source>
        <strain evidence="6 7">SAG 48.87</strain>
    </source>
</reference>
<keyword evidence="7" id="KW-1185">Reference proteome</keyword>
<dbReference type="PANTHER" id="PTHR48081:SF30">
    <property type="entry name" value="ACETYL-HYDROLASE LIPR-RELATED"/>
    <property type="match status" value="1"/>
</dbReference>
<dbReference type="PROSITE" id="PS51257">
    <property type="entry name" value="PROKAR_LIPOPROTEIN"/>
    <property type="match status" value="1"/>
</dbReference>
<dbReference type="GeneID" id="25736857"/>
<sequence length="404" mass="41188">MVLDRMLGWAALGLILALACSGAIRQLYTNNETTVVVPVSQRASSINEECVAAAALARVLPTTLSNEATAFLAARADAPRSPPISALPQAEGAAFTRGILAAFCGPSAERHREALVASDSETTIAGVPVVRSTPKLGVALDGTPSAAGPTAMDETAVILYIHGGAYIAGSALGMAHTYAPLSAATGIKVVSVEYRLAPEHPFPAGLDDVTAVYRALLESHAPSRIAVAGDSAGGGLAAALLLRAASDGLPQPGAAVLVSPWTVLNSSRADTHATLKCVDPLISVDTLTTAGKWYASGSDLGVDDPLVSPAFGDFSAASAAASEAGRKPPAVLILVGTRELLLSDSAILARQMRRGGLEVELSVYDGMWHVWATGAQGTLGLPEAVEGVQEAAAFILKHLGPPPS</sequence>
<dbReference type="Proteomes" id="UP000054498">
    <property type="component" value="Unassembled WGS sequence"/>
</dbReference>
<dbReference type="GO" id="GO:0004806">
    <property type="term" value="F:triacylglycerol lipase activity"/>
    <property type="evidence" value="ECO:0007669"/>
    <property type="project" value="TreeGrafter"/>
</dbReference>
<accession>A0A0D2MU03</accession>
<protein>
    <submittedName>
        <fullName evidence="6">Acetyl-hydrolase</fullName>
    </submittedName>
</protein>
<evidence type="ECO:0000313" key="6">
    <source>
        <dbReference type="EMBL" id="KIZ03977.1"/>
    </source>
</evidence>
<comment type="similarity">
    <text evidence="1">Belongs to the 'GDXG' lipolytic enzyme family.</text>
</comment>
<dbReference type="Pfam" id="PF07859">
    <property type="entry name" value="Abhydrolase_3"/>
    <property type="match status" value="1"/>
</dbReference>
<name>A0A0D2MU03_9CHLO</name>
<evidence type="ECO:0000256" key="1">
    <source>
        <dbReference type="ARBA" id="ARBA00010515"/>
    </source>
</evidence>
<dbReference type="STRING" id="145388.A0A0D2MU03"/>
<dbReference type="PANTHER" id="PTHR48081">
    <property type="entry name" value="AB HYDROLASE SUPERFAMILY PROTEIN C4A8.06C"/>
    <property type="match status" value="1"/>
</dbReference>
<dbReference type="PROSITE" id="PS01174">
    <property type="entry name" value="LIPASE_GDXG_SER"/>
    <property type="match status" value="1"/>
</dbReference>
<evidence type="ECO:0000313" key="7">
    <source>
        <dbReference type="Proteomes" id="UP000054498"/>
    </source>
</evidence>
<dbReference type="EMBL" id="KK100749">
    <property type="protein sequence ID" value="KIZ03977.1"/>
    <property type="molecule type" value="Genomic_DNA"/>
</dbReference>
<dbReference type="Gene3D" id="3.40.50.1820">
    <property type="entry name" value="alpha/beta hydrolase"/>
    <property type="match status" value="1"/>
</dbReference>
<evidence type="ECO:0000256" key="3">
    <source>
        <dbReference type="PROSITE-ProRule" id="PRU10038"/>
    </source>
</evidence>